<sequence length="278" mass="31932">MARKPYISDDDWQNEPDSKKRKQIQDRLAQRARPRMNVCLHFHVHYIEWHLEDGLREHARGYHPKSPEKRRRLREAKNNAKQLSPESETPRATRKENEAQCDEESHVTESSEGDLHQLCELPSSLNLAQSPQLEPQLAAFDLGNISFCTFAPTMSPTTSPPTPITALGALYINGRILGLKCNEGILSKSTPAGPNIPLPLHPTHLQLTTMHALWIDRFPFPKMRDNLIILFGMLDDQEMIEDMFLMPSFVITPGCATWDPRAWKMEKHFADKWGYLLF</sequence>
<feature type="compositionally biased region" description="Basic and acidic residues" evidence="1">
    <location>
        <begin position="88"/>
        <end position="112"/>
    </location>
</feature>
<protein>
    <submittedName>
        <fullName evidence="2">Uncharacterized protein</fullName>
    </submittedName>
</protein>
<accession>A0A6G1JZF3</accession>
<feature type="region of interest" description="Disordered" evidence="1">
    <location>
        <begin position="1"/>
        <end position="29"/>
    </location>
</feature>
<keyword evidence="3" id="KW-1185">Reference proteome</keyword>
<gene>
    <name evidence="2" type="ORF">K504DRAFT_94166</name>
</gene>
<dbReference type="Proteomes" id="UP000799428">
    <property type="component" value="Unassembled WGS sequence"/>
</dbReference>
<reference evidence="2" key="1">
    <citation type="journal article" date="2020" name="Stud. Mycol.">
        <title>101 Dothideomycetes genomes: a test case for predicting lifestyles and emergence of pathogens.</title>
        <authorList>
            <person name="Haridas S."/>
            <person name="Albert R."/>
            <person name="Binder M."/>
            <person name="Bloem J."/>
            <person name="Labutti K."/>
            <person name="Salamov A."/>
            <person name="Andreopoulos B."/>
            <person name="Baker S."/>
            <person name="Barry K."/>
            <person name="Bills G."/>
            <person name="Bluhm B."/>
            <person name="Cannon C."/>
            <person name="Castanera R."/>
            <person name="Culley D."/>
            <person name="Daum C."/>
            <person name="Ezra D."/>
            <person name="Gonzalez J."/>
            <person name="Henrissat B."/>
            <person name="Kuo A."/>
            <person name="Liang C."/>
            <person name="Lipzen A."/>
            <person name="Lutzoni F."/>
            <person name="Magnuson J."/>
            <person name="Mondo S."/>
            <person name="Nolan M."/>
            <person name="Ohm R."/>
            <person name="Pangilinan J."/>
            <person name="Park H.-J."/>
            <person name="Ramirez L."/>
            <person name="Alfaro M."/>
            <person name="Sun H."/>
            <person name="Tritt A."/>
            <person name="Yoshinaga Y."/>
            <person name="Zwiers L.-H."/>
            <person name="Turgeon B."/>
            <person name="Goodwin S."/>
            <person name="Spatafora J."/>
            <person name="Crous P."/>
            <person name="Grigoriev I."/>
        </authorList>
    </citation>
    <scope>NUCLEOTIDE SEQUENCE</scope>
    <source>
        <strain evidence="2">CBS 279.74</strain>
    </source>
</reference>
<dbReference type="InterPro" id="IPR021833">
    <property type="entry name" value="DUF3425"/>
</dbReference>
<evidence type="ECO:0000313" key="2">
    <source>
        <dbReference type="EMBL" id="KAF2705645.1"/>
    </source>
</evidence>
<dbReference type="OrthoDB" id="2245989at2759"/>
<feature type="region of interest" description="Disordered" evidence="1">
    <location>
        <begin position="60"/>
        <end position="112"/>
    </location>
</feature>
<dbReference type="EMBL" id="MU005778">
    <property type="protein sequence ID" value="KAF2705645.1"/>
    <property type="molecule type" value="Genomic_DNA"/>
</dbReference>
<name>A0A6G1JZF3_9PLEO</name>
<dbReference type="Pfam" id="PF11905">
    <property type="entry name" value="DUF3425"/>
    <property type="match status" value="1"/>
</dbReference>
<organism evidence="2 3">
    <name type="scientific">Pleomassaria siparia CBS 279.74</name>
    <dbReference type="NCBI Taxonomy" id="1314801"/>
    <lineage>
        <taxon>Eukaryota</taxon>
        <taxon>Fungi</taxon>
        <taxon>Dikarya</taxon>
        <taxon>Ascomycota</taxon>
        <taxon>Pezizomycotina</taxon>
        <taxon>Dothideomycetes</taxon>
        <taxon>Pleosporomycetidae</taxon>
        <taxon>Pleosporales</taxon>
        <taxon>Pleomassariaceae</taxon>
        <taxon>Pleomassaria</taxon>
    </lineage>
</organism>
<proteinExistence type="predicted"/>
<dbReference type="PANTHER" id="PTHR38116:SF1">
    <property type="entry name" value="BZIP DOMAIN-CONTAINING PROTEIN"/>
    <property type="match status" value="1"/>
</dbReference>
<dbReference type="PANTHER" id="PTHR38116">
    <property type="entry name" value="CHROMOSOME 7, WHOLE GENOME SHOTGUN SEQUENCE"/>
    <property type="match status" value="1"/>
</dbReference>
<dbReference type="AlphaFoldDB" id="A0A6G1JZF3"/>
<evidence type="ECO:0000256" key="1">
    <source>
        <dbReference type="SAM" id="MobiDB-lite"/>
    </source>
</evidence>
<evidence type="ECO:0000313" key="3">
    <source>
        <dbReference type="Proteomes" id="UP000799428"/>
    </source>
</evidence>